<proteinExistence type="predicted"/>
<protein>
    <recommendedName>
        <fullName evidence="3">Flavin reductase like domain-containing protein</fullName>
    </recommendedName>
</protein>
<feature type="compositionally biased region" description="Low complexity" evidence="2">
    <location>
        <begin position="126"/>
        <end position="135"/>
    </location>
</feature>
<dbReference type="InterPro" id="IPR002563">
    <property type="entry name" value="Flavin_Rdtase-like_dom"/>
</dbReference>
<comment type="caution">
    <text evidence="4">The sequence shown here is derived from an EMBL/GenBank/DDBJ whole genome shotgun (WGS) entry which is preliminary data.</text>
</comment>
<evidence type="ECO:0000256" key="1">
    <source>
        <dbReference type="ARBA" id="ARBA00023002"/>
    </source>
</evidence>
<feature type="region of interest" description="Disordered" evidence="2">
    <location>
        <begin position="58"/>
        <end position="92"/>
    </location>
</feature>
<evidence type="ECO:0000313" key="5">
    <source>
        <dbReference type="Proteomes" id="UP001320420"/>
    </source>
</evidence>
<dbReference type="GO" id="GO:0010181">
    <property type="term" value="F:FMN binding"/>
    <property type="evidence" value="ECO:0007669"/>
    <property type="project" value="InterPro"/>
</dbReference>
<evidence type="ECO:0000313" key="4">
    <source>
        <dbReference type="EMBL" id="KAK7755147.1"/>
    </source>
</evidence>
<feature type="compositionally biased region" description="Low complexity" evidence="2">
    <location>
        <begin position="148"/>
        <end position="164"/>
    </location>
</feature>
<dbReference type="GO" id="GO:0042602">
    <property type="term" value="F:riboflavin reductase (NADPH) activity"/>
    <property type="evidence" value="ECO:0007669"/>
    <property type="project" value="TreeGrafter"/>
</dbReference>
<feature type="compositionally biased region" description="Pro residues" evidence="2">
    <location>
        <begin position="136"/>
        <end position="147"/>
    </location>
</feature>
<reference evidence="4 5" key="1">
    <citation type="submission" date="2024-02" db="EMBL/GenBank/DDBJ databases">
        <title>De novo assembly and annotation of 12 fungi associated with fruit tree decline syndrome in Ontario, Canada.</title>
        <authorList>
            <person name="Sulman M."/>
            <person name="Ellouze W."/>
            <person name="Ilyukhin E."/>
        </authorList>
    </citation>
    <scope>NUCLEOTIDE SEQUENCE [LARGE SCALE GENOMIC DNA]</scope>
    <source>
        <strain evidence="4 5">M11/M66-122</strain>
    </source>
</reference>
<dbReference type="SUPFAM" id="SSF50475">
    <property type="entry name" value="FMN-binding split barrel"/>
    <property type="match status" value="2"/>
</dbReference>
<keyword evidence="1" id="KW-0560">Oxidoreductase</keyword>
<dbReference type="Proteomes" id="UP001320420">
    <property type="component" value="Unassembled WGS sequence"/>
</dbReference>
<dbReference type="PANTHER" id="PTHR30466:SF1">
    <property type="entry name" value="FMN REDUCTASE (NADH) RUTF"/>
    <property type="match status" value="1"/>
</dbReference>
<evidence type="ECO:0000259" key="3">
    <source>
        <dbReference type="SMART" id="SM00903"/>
    </source>
</evidence>
<feature type="compositionally biased region" description="Basic and acidic residues" evidence="2">
    <location>
        <begin position="80"/>
        <end position="92"/>
    </location>
</feature>
<feature type="domain" description="Flavin reductase like" evidence="3">
    <location>
        <begin position="102"/>
        <end position="385"/>
    </location>
</feature>
<dbReference type="Gene3D" id="2.30.110.10">
    <property type="entry name" value="Electron Transport, Fmn-binding Protein, Chain A"/>
    <property type="match status" value="2"/>
</dbReference>
<gene>
    <name evidence="4" type="ORF">SLS62_002962</name>
</gene>
<dbReference type="InterPro" id="IPR050268">
    <property type="entry name" value="NADH-dep_flavin_reductase"/>
</dbReference>
<dbReference type="Pfam" id="PF01613">
    <property type="entry name" value="Flavin_Reduct"/>
    <property type="match status" value="1"/>
</dbReference>
<evidence type="ECO:0000256" key="2">
    <source>
        <dbReference type="SAM" id="MobiDB-lite"/>
    </source>
</evidence>
<dbReference type="SMART" id="SM00903">
    <property type="entry name" value="Flavin_Reduct"/>
    <property type="match status" value="1"/>
</dbReference>
<keyword evidence="5" id="KW-1185">Reference proteome</keyword>
<accession>A0AAN9YUJ8</accession>
<dbReference type="PANTHER" id="PTHR30466">
    <property type="entry name" value="FLAVIN REDUCTASE"/>
    <property type="match status" value="1"/>
</dbReference>
<dbReference type="InterPro" id="IPR012349">
    <property type="entry name" value="Split_barrel_FMN-bd"/>
</dbReference>
<dbReference type="AlphaFoldDB" id="A0AAN9YUJ8"/>
<name>A0AAN9YUJ8_9PEZI</name>
<sequence>MKSLRSLWRASKSESGFLPSKTYNNGNICLLCRRFSSGSGSRPGSSGLRLFTNAPRVTSQTASHGRGAYARSFTRIASSRNRDNGSMKTEDPTLPERFRAVMRQMPHPVVVITTLDCPLPHAMTGSSSSSSSSSPSPTPSSPPPPPSHWTSSDVLDSKTPSSSSSPPPDAGQQQLRPIPRAMTVSSFTSLSLRPRERVLFNIALPSRTYHAIFSSGRFNAHVLTSDEHGARIADLFTKGYGLGVGGSGDSSSGASGMGILAGLEEQGVGVLGKREWDMEWESAVSGAATTVPDSSIGDSSSSSRKFTAPLLQGPGILHVLKCDLYTPRYLDNRPPLTTNNDDQHDNFAIMLGEVTEIVHGSGDNATVEGEGGDIALAYADGAYRRPGRQVLKHAVVLPKR</sequence>
<feature type="region of interest" description="Disordered" evidence="2">
    <location>
        <begin position="121"/>
        <end position="180"/>
    </location>
</feature>
<organism evidence="4 5">
    <name type="scientific">Diatrype stigma</name>
    <dbReference type="NCBI Taxonomy" id="117547"/>
    <lineage>
        <taxon>Eukaryota</taxon>
        <taxon>Fungi</taxon>
        <taxon>Dikarya</taxon>
        <taxon>Ascomycota</taxon>
        <taxon>Pezizomycotina</taxon>
        <taxon>Sordariomycetes</taxon>
        <taxon>Xylariomycetidae</taxon>
        <taxon>Xylariales</taxon>
        <taxon>Diatrypaceae</taxon>
        <taxon>Diatrype</taxon>
    </lineage>
</organism>
<dbReference type="EMBL" id="JAKJXP020000015">
    <property type="protein sequence ID" value="KAK7755147.1"/>
    <property type="molecule type" value="Genomic_DNA"/>
</dbReference>